<dbReference type="EMBL" id="JAGFBS010000014">
    <property type="protein sequence ID" value="KAG6375549.1"/>
    <property type="molecule type" value="Genomic_DNA"/>
</dbReference>
<proteinExistence type="inferred from homology"/>
<reference evidence="2" key="1">
    <citation type="submission" date="2021-03" db="EMBL/GenBank/DDBJ databases">
        <title>Evolutionary innovations through gain and loss of genes in the ectomycorrhizal Boletales.</title>
        <authorList>
            <person name="Wu G."/>
            <person name="Miyauchi S."/>
            <person name="Morin E."/>
            <person name="Yang Z.-L."/>
            <person name="Xu J."/>
            <person name="Martin F.M."/>
        </authorList>
    </citation>
    <scope>NUCLEOTIDE SEQUENCE</scope>
    <source>
        <strain evidence="2">BR01</strain>
    </source>
</reference>
<comment type="caution">
    <text evidence="2">The sequence shown here is derived from an EMBL/GenBank/DDBJ whole genome shotgun (WGS) entry which is preliminary data.</text>
</comment>
<keyword evidence="3" id="KW-1185">Reference proteome</keyword>
<dbReference type="OrthoDB" id="506498at2759"/>
<gene>
    <name evidence="2" type="ORF">JVT61DRAFT_3110</name>
</gene>
<dbReference type="GO" id="GO:0008168">
    <property type="term" value="F:methyltransferase activity"/>
    <property type="evidence" value="ECO:0007669"/>
    <property type="project" value="UniProtKB-KW"/>
</dbReference>
<dbReference type="InterPro" id="IPR029063">
    <property type="entry name" value="SAM-dependent_MTases_sf"/>
</dbReference>
<accession>A0A8I2YMI9</accession>
<dbReference type="Gene3D" id="3.40.50.150">
    <property type="entry name" value="Vaccinia Virus protein VP39"/>
    <property type="match status" value="1"/>
</dbReference>
<dbReference type="CDD" id="cd02440">
    <property type="entry name" value="AdoMet_MTases"/>
    <property type="match status" value="1"/>
</dbReference>
<dbReference type="AlphaFoldDB" id="A0A8I2YMI9"/>
<evidence type="ECO:0000313" key="3">
    <source>
        <dbReference type="Proteomes" id="UP000683000"/>
    </source>
</evidence>
<dbReference type="PANTHER" id="PTHR43832">
    <property type="match status" value="1"/>
</dbReference>
<sequence length="366" mass="41681">MEAYVYHLIDKGLIPDFVLRPVIRALCHARLRQINLGSFEANHAAKMNWIQALRARDSIADVTHKANEQHYEVSTKFILSCLGPYAKYSACLYPTGNESLEEAEILMFESYCQKAQLKDGMHILDLGCGWGSLTVYLAQKYPASHIVGLSNSATQKVYIDGVAKAKNLPNIEIITGDVNVYDFDSSVRFDRILSIEMFEHMKNYELLLRKVASWLRPYRSDDPDDSGPLLFVHIFCHKTTPYHFEESDGWMAQMFFAGGTMPSHDLLTYFQSDMTLIKSWYLSGQHYSRTLEDWLRRQDCNAKQGIVELEEDALSKGLAQNKAERCFFGSGCFTLRVLNYSTCAVVRNGALVIISFDQKLFKVAIE</sequence>
<dbReference type="Pfam" id="PF02353">
    <property type="entry name" value="CMAS"/>
    <property type="match status" value="1"/>
</dbReference>
<dbReference type="GO" id="GO:0032259">
    <property type="term" value="P:methylation"/>
    <property type="evidence" value="ECO:0007669"/>
    <property type="project" value="UniProtKB-KW"/>
</dbReference>
<dbReference type="Proteomes" id="UP000683000">
    <property type="component" value="Unassembled WGS sequence"/>
</dbReference>
<comment type="similarity">
    <text evidence="1">Belongs to the CFA/CMAS family.</text>
</comment>
<keyword evidence="2" id="KW-0808">Transferase</keyword>
<evidence type="ECO:0000256" key="1">
    <source>
        <dbReference type="ARBA" id="ARBA00010815"/>
    </source>
</evidence>
<keyword evidence="2" id="KW-0489">Methyltransferase</keyword>
<organism evidence="2 3">
    <name type="scientific">Boletus reticuloceps</name>
    <dbReference type="NCBI Taxonomy" id="495285"/>
    <lineage>
        <taxon>Eukaryota</taxon>
        <taxon>Fungi</taxon>
        <taxon>Dikarya</taxon>
        <taxon>Basidiomycota</taxon>
        <taxon>Agaricomycotina</taxon>
        <taxon>Agaricomycetes</taxon>
        <taxon>Agaricomycetidae</taxon>
        <taxon>Boletales</taxon>
        <taxon>Boletineae</taxon>
        <taxon>Boletaceae</taxon>
        <taxon>Boletoideae</taxon>
        <taxon>Boletus</taxon>
    </lineage>
</organism>
<name>A0A8I2YMI9_9AGAM</name>
<dbReference type="FunFam" id="3.40.50.150:FF:000554">
    <property type="entry name" value="Cation-transporting ATPase"/>
    <property type="match status" value="1"/>
</dbReference>
<protein>
    <submittedName>
        <fullName evidence="2">S-adenosyl-L-methionine-dependent methyltransferase</fullName>
    </submittedName>
</protein>
<dbReference type="SUPFAM" id="SSF53335">
    <property type="entry name" value="S-adenosyl-L-methionine-dependent methyltransferases"/>
    <property type="match status" value="1"/>
</dbReference>
<evidence type="ECO:0000313" key="2">
    <source>
        <dbReference type="EMBL" id="KAG6375549.1"/>
    </source>
</evidence>
<dbReference type="PANTHER" id="PTHR43832:SF1">
    <property type="entry name" value="S-ADENOSYL-L-METHIONINE-DEPENDENT METHYLTRANSFERASES SUPERFAMILY PROTEIN"/>
    <property type="match status" value="1"/>
</dbReference>